<reference evidence="2" key="1">
    <citation type="journal article" date="2022" name="Int. J. Mol. Sci.">
        <title>Draft Genome of Tanacetum Coccineum: Genomic Comparison of Closely Related Tanacetum-Family Plants.</title>
        <authorList>
            <person name="Yamashiro T."/>
            <person name="Shiraishi A."/>
            <person name="Nakayama K."/>
            <person name="Satake H."/>
        </authorList>
    </citation>
    <scope>NUCLEOTIDE SEQUENCE</scope>
</reference>
<dbReference type="CDD" id="cd00303">
    <property type="entry name" value="retropepsin_like"/>
    <property type="match status" value="1"/>
</dbReference>
<protein>
    <submittedName>
        <fullName evidence="2">Reverse transcriptase domain-containing protein</fullName>
    </submittedName>
</protein>
<feature type="region of interest" description="Disordered" evidence="1">
    <location>
        <begin position="243"/>
        <end position="341"/>
    </location>
</feature>
<dbReference type="Proteomes" id="UP001151760">
    <property type="component" value="Unassembled WGS sequence"/>
</dbReference>
<accession>A0ABQ5INQ5</accession>
<keyword evidence="3" id="KW-1185">Reference proteome</keyword>
<dbReference type="GO" id="GO:0003964">
    <property type="term" value="F:RNA-directed DNA polymerase activity"/>
    <property type="evidence" value="ECO:0007669"/>
    <property type="project" value="UniProtKB-KW"/>
</dbReference>
<dbReference type="PANTHER" id="PTHR33067">
    <property type="entry name" value="RNA-DIRECTED DNA POLYMERASE-RELATED"/>
    <property type="match status" value="1"/>
</dbReference>
<sequence>MHTRASNSELVEPLTEPERTLNRRLHRRNRRVPYDQRNNPPQHPRIVYPSILNINYFRHFLDILRNYDPMDDEPMWAADHVVAPTPGSAITIPETANEFAIKGNHLTLVKGNQFDGRTKTDPHKHIHEFLGICDMFKYRDTENEVVRLMMFPLSLTGEAKTCEITQEVLNAAAGGIFLYKTPNQAYQLLKDKVLLKLDWAKNQKTKSSIKKTVAFTDEGNSNPNTDKIMARMDAMTIKMDAQLADKQSGRPSGSLPSNTQPNPRGGNSKAYQPPQARNEHMNVVFTRSGKSYNPPDNPDDQQNNSENPINFDSDDEDDEPTPQPKNQPTKPVKETTLPKPYKQKIPYPQCLRKEKMEAQYGKFLDMIRAVRINVPLVDVLAEIPNYGKFLKELISNKHKIEQIYATFLSDESSAMIQNKVSPKLGDPGSFLIPCNFNKTFSCNALADLGASINLMPYSLYAKLSLKTLKPTKISVRLADRPFQYPVGIAENMLFEVGKFTFPVDLVILEMEEDNKVPLILGRPFLHTADAVIRVKQKQLNLGVGTE</sequence>
<organism evidence="2 3">
    <name type="scientific">Tanacetum coccineum</name>
    <dbReference type="NCBI Taxonomy" id="301880"/>
    <lineage>
        <taxon>Eukaryota</taxon>
        <taxon>Viridiplantae</taxon>
        <taxon>Streptophyta</taxon>
        <taxon>Embryophyta</taxon>
        <taxon>Tracheophyta</taxon>
        <taxon>Spermatophyta</taxon>
        <taxon>Magnoliopsida</taxon>
        <taxon>eudicotyledons</taxon>
        <taxon>Gunneridae</taxon>
        <taxon>Pentapetalae</taxon>
        <taxon>asterids</taxon>
        <taxon>campanulids</taxon>
        <taxon>Asterales</taxon>
        <taxon>Asteraceae</taxon>
        <taxon>Asteroideae</taxon>
        <taxon>Anthemideae</taxon>
        <taxon>Anthemidinae</taxon>
        <taxon>Tanacetum</taxon>
    </lineage>
</organism>
<dbReference type="Pfam" id="PF13650">
    <property type="entry name" value="Asp_protease_2"/>
    <property type="match status" value="1"/>
</dbReference>
<keyword evidence="2" id="KW-0695">RNA-directed DNA polymerase</keyword>
<feature type="region of interest" description="Disordered" evidence="1">
    <location>
        <begin position="1"/>
        <end position="44"/>
    </location>
</feature>
<proteinExistence type="predicted"/>
<feature type="compositionally biased region" description="Polar residues" evidence="1">
    <location>
        <begin position="249"/>
        <end position="262"/>
    </location>
</feature>
<comment type="caution">
    <text evidence="2">The sequence shown here is derived from an EMBL/GenBank/DDBJ whole genome shotgun (WGS) entry which is preliminary data.</text>
</comment>
<evidence type="ECO:0000313" key="2">
    <source>
        <dbReference type="EMBL" id="GJU01830.1"/>
    </source>
</evidence>
<feature type="compositionally biased region" description="Basic residues" evidence="1">
    <location>
        <begin position="22"/>
        <end position="31"/>
    </location>
</feature>
<dbReference type="PANTHER" id="PTHR33067:SF35">
    <property type="entry name" value="ASPARTIC PEPTIDASE DDI1-TYPE DOMAIN-CONTAINING PROTEIN"/>
    <property type="match status" value="1"/>
</dbReference>
<reference evidence="2" key="2">
    <citation type="submission" date="2022-01" db="EMBL/GenBank/DDBJ databases">
        <authorList>
            <person name="Yamashiro T."/>
            <person name="Shiraishi A."/>
            <person name="Satake H."/>
            <person name="Nakayama K."/>
        </authorList>
    </citation>
    <scope>NUCLEOTIDE SEQUENCE</scope>
</reference>
<evidence type="ECO:0000313" key="3">
    <source>
        <dbReference type="Proteomes" id="UP001151760"/>
    </source>
</evidence>
<dbReference type="InterPro" id="IPR021109">
    <property type="entry name" value="Peptidase_aspartic_dom_sf"/>
</dbReference>
<evidence type="ECO:0000256" key="1">
    <source>
        <dbReference type="SAM" id="MobiDB-lite"/>
    </source>
</evidence>
<keyword evidence="2" id="KW-0808">Transferase</keyword>
<dbReference type="EMBL" id="BQNB010021000">
    <property type="protein sequence ID" value="GJU01830.1"/>
    <property type="molecule type" value="Genomic_DNA"/>
</dbReference>
<dbReference type="Gene3D" id="2.40.70.10">
    <property type="entry name" value="Acid Proteases"/>
    <property type="match status" value="1"/>
</dbReference>
<keyword evidence="2" id="KW-0548">Nucleotidyltransferase</keyword>
<gene>
    <name evidence="2" type="ORF">Tco_1112168</name>
</gene>
<name>A0ABQ5INQ5_9ASTR</name>